<organism evidence="1 2">
    <name type="scientific">Fibroporia radiculosa</name>
    <dbReference type="NCBI Taxonomy" id="599839"/>
    <lineage>
        <taxon>Eukaryota</taxon>
        <taxon>Fungi</taxon>
        <taxon>Dikarya</taxon>
        <taxon>Basidiomycota</taxon>
        <taxon>Agaricomycotina</taxon>
        <taxon>Agaricomycetes</taxon>
        <taxon>Polyporales</taxon>
        <taxon>Fibroporiaceae</taxon>
        <taxon>Fibroporia</taxon>
    </lineage>
</organism>
<keyword evidence="2" id="KW-1185">Reference proteome</keyword>
<proteinExistence type="predicted"/>
<dbReference type="Proteomes" id="UP000006352">
    <property type="component" value="Unassembled WGS sequence"/>
</dbReference>
<evidence type="ECO:0000313" key="1">
    <source>
        <dbReference type="EMBL" id="CCM03210.1"/>
    </source>
</evidence>
<dbReference type="AlphaFoldDB" id="J4GQT3"/>
<gene>
    <name evidence="1" type="ORF">FIBRA_05334</name>
</gene>
<name>J4GQT3_9APHY</name>
<accession>J4GQT3</accession>
<reference evidence="1 2" key="1">
    <citation type="journal article" date="2012" name="Appl. Environ. Microbiol.">
        <title>Short-read sequencing for genomic analysis of the brown rot fungus Fibroporia radiculosa.</title>
        <authorList>
            <person name="Tang J.D."/>
            <person name="Perkins A.D."/>
            <person name="Sonstegard T.S."/>
            <person name="Schroeder S.G."/>
            <person name="Burgess S.C."/>
            <person name="Diehl S.V."/>
        </authorList>
    </citation>
    <scope>NUCLEOTIDE SEQUENCE [LARGE SCALE GENOMIC DNA]</scope>
    <source>
        <strain evidence="1 2">TFFH 294</strain>
    </source>
</reference>
<dbReference type="GeneID" id="24098121"/>
<dbReference type="HOGENOM" id="CLU_1065727_0_0_1"/>
<protein>
    <submittedName>
        <fullName evidence="1">Uncharacterized protein</fullName>
    </submittedName>
</protein>
<dbReference type="InParanoid" id="J4GQT3"/>
<evidence type="ECO:0000313" key="2">
    <source>
        <dbReference type="Proteomes" id="UP000006352"/>
    </source>
</evidence>
<dbReference type="EMBL" id="HE797104">
    <property type="protein sequence ID" value="CCM03210.1"/>
    <property type="molecule type" value="Genomic_DNA"/>
</dbReference>
<dbReference type="RefSeq" id="XP_012182493.1">
    <property type="nucleotide sequence ID" value="XM_012327103.1"/>
</dbReference>
<sequence length="261" mass="29142">MSSLEVASDAARMTAILTGAVRTVSAAGSITRTSRRINRGKENLLNAIDYVERASVGDVLPHSDIHKLRRQHDRLFAQADEMQREASQPSQGMKSASFTFTISRIKSAIWTPVRLNKEARDFEENTRSSEYAQTLRLKKNVPEEGNFVTFTYSLISVPSLYDGSSLEDGSERASNTTMWKLVRPTVLSNPDNGERYVGLETISLNKASSIALNEAIAQHPDDEEIDVPLSHKPYISIDLEEDPWIIDGSSLHRFICESPEE</sequence>